<dbReference type="InterPro" id="IPR036291">
    <property type="entry name" value="NAD(P)-bd_dom_sf"/>
</dbReference>
<reference evidence="2" key="2">
    <citation type="submission" date="2015-01" db="EMBL/GenBank/DDBJ databases">
        <title>Evolutionary Origins and Diversification of the Mycorrhizal Mutualists.</title>
        <authorList>
            <consortium name="DOE Joint Genome Institute"/>
            <consortium name="Mycorrhizal Genomics Consortium"/>
            <person name="Kohler A."/>
            <person name="Kuo A."/>
            <person name="Nagy L.G."/>
            <person name="Floudas D."/>
            <person name="Copeland A."/>
            <person name="Barry K.W."/>
            <person name="Cichocki N."/>
            <person name="Veneault-Fourrey C."/>
            <person name="LaButti K."/>
            <person name="Lindquist E.A."/>
            <person name="Lipzen A."/>
            <person name="Lundell T."/>
            <person name="Morin E."/>
            <person name="Murat C."/>
            <person name="Riley R."/>
            <person name="Ohm R."/>
            <person name="Sun H."/>
            <person name="Tunlid A."/>
            <person name="Henrissat B."/>
            <person name="Grigoriev I.V."/>
            <person name="Hibbett D.S."/>
            <person name="Martin F."/>
        </authorList>
    </citation>
    <scope>NUCLEOTIDE SEQUENCE [LARGE SCALE GENOMIC DNA]</scope>
    <source>
        <strain evidence="2">441</strain>
    </source>
</reference>
<dbReference type="OrthoDB" id="5399006at2759"/>
<dbReference type="HOGENOM" id="CLU_010194_17_0_1"/>
<dbReference type="EMBL" id="KN833697">
    <property type="protein sequence ID" value="KIK27276.1"/>
    <property type="molecule type" value="Genomic_DNA"/>
</dbReference>
<accession>A0A0C9ZD92</accession>
<dbReference type="InterPro" id="IPR002347">
    <property type="entry name" value="SDR_fam"/>
</dbReference>
<proteinExistence type="predicted"/>
<protein>
    <recommendedName>
        <fullName evidence="3">NAD(P)-binding protein</fullName>
    </recommendedName>
</protein>
<dbReference type="Gene3D" id="3.40.50.720">
    <property type="entry name" value="NAD(P)-binding Rossmann-like Domain"/>
    <property type="match status" value="1"/>
</dbReference>
<gene>
    <name evidence="1" type="ORF">PISMIDRAFT_675150</name>
</gene>
<dbReference type="Pfam" id="PF00106">
    <property type="entry name" value="adh_short"/>
    <property type="match status" value="1"/>
</dbReference>
<reference evidence="1 2" key="1">
    <citation type="submission" date="2014-04" db="EMBL/GenBank/DDBJ databases">
        <authorList>
            <consortium name="DOE Joint Genome Institute"/>
            <person name="Kuo A."/>
            <person name="Kohler A."/>
            <person name="Costa M.D."/>
            <person name="Nagy L.G."/>
            <person name="Floudas D."/>
            <person name="Copeland A."/>
            <person name="Barry K.W."/>
            <person name="Cichocki N."/>
            <person name="Veneault-Fourrey C."/>
            <person name="LaButti K."/>
            <person name="Lindquist E.A."/>
            <person name="Lipzen A."/>
            <person name="Lundell T."/>
            <person name="Morin E."/>
            <person name="Murat C."/>
            <person name="Sun H."/>
            <person name="Tunlid A."/>
            <person name="Henrissat B."/>
            <person name="Grigoriev I.V."/>
            <person name="Hibbett D.S."/>
            <person name="Martin F."/>
            <person name="Nordberg H.P."/>
            <person name="Cantor M.N."/>
            <person name="Hua S.X."/>
        </authorList>
    </citation>
    <scope>NUCLEOTIDE SEQUENCE [LARGE SCALE GENOMIC DNA]</scope>
    <source>
        <strain evidence="1 2">441</strain>
    </source>
</reference>
<dbReference type="AlphaFoldDB" id="A0A0C9ZD92"/>
<sequence>MSSVRPLFVVAGVGNGTGTGASAARLFAQKGYKVALISRGPESLNKLAKELSQQGGEAAGFAVQDYSPNSIRSAFAAIRSHYPPSSSPLRVALFNAGHGVWKPFLEITDEEVHNSLDINVAAAFAFSREVITEFLKLGFEEPSEGGQGGARKRGTLLFTGATASIRGNVATSAFAAGKHGLRGLSQSLAKEFGKQNIHVPQSIIDGVILTDRTKTRVNNPDWETNLDGRLDSNSIAKTYLDLVQQDSSAWTWEIDLRPAHEKW</sequence>
<evidence type="ECO:0000313" key="1">
    <source>
        <dbReference type="EMBL" id="KIK27276.1"/>
    </source>
</evidence>
<dbReference type="PANTHER" id="PTHR43431">
    <property type="entry name" value="OXIDOREDUCTASE, SHORT CHAIN DEHYDROGENASE/REDUCTASE FAMILY (AFU_ORTHOLOGUE AFUA_5G14000)"/>
    <property type="match status" value="1"/>
</dbReference>
<evidence type="ECO:0000313" key="2">
    <source>
        <dbReference type="Proteomes" id="UP000054018"/>
    </source>
</evidence>
<keyword evidence="2" id="KW-1185">Reference proteome</keyword>
<evidence type="ECO:0008006" key="3">
    <source>
        <dbReference type="Google" id="ProtNLM"/>
    </source>
</evidence>
<name>A0A0C9ZD92_9AGAM</name>
<dbReference type="SUPFAM" id="SSF51735">
    <property type="entry name" value="NAD(P)-binding Rossmann-fold domains"/>
    <property type="match status" value="1"/>
</dbReference>
<dbReference type="STRING" id="765257.A0A0C9ZD92"/>
<dbReference type="PANTHER" id="PTHR43431:SF7">
    <property type="entry name" value="OXIDOREDUCTASE, SHORT CHAIN DEHYDROGENASE_REDUCTASE FAMILY (AFU_ORTHOLOGUE AFUA_5G14000)"/>
    <property type="match status" value="1"/>
</dbReference>
<dbReference type="Proteomes" id="UP000054018">
    <property type="component" value="Unassembled WGS sequence"/>
</dbReference>
<organism evidence="1 2">
    <name type="scientific">Pisolithus microcarpus 441</name>
    <dbReference type="NCBI Taxonomy" id="765257"/>
    <lineage>
        <taxon>Eukaryota</taxon>
        <taxon>Fungi</taxon>
        <taxon>Dikarya</taxon>
        <taxon>Basidiomycota</taxon>
        <taxon>Agaricomycotina</taxon>
        <taxon>Agaricomycetes</taxon>
        <taxon>Agaricomycetidae</taxon>
        <taxon>Boletales</taxon>
        <taxon>Sclerodermatineae</taxon>
        <taxon>Pisolithaceae</taxon>
        <taxon>Pisolithus</taxon>
    </lineage>
</organism>